<accession>A0A3G9G179</accession>
<dbReference type="Pfam" id="PF04397">
    <property type="entry name" value="LytTR"/>
    <property type="match status" value="1"/>
</dbReference>
<feature type="transmembrane region" description="Helical" evidence="2">
    <location>
        <begin position="60"/>
        <end position="79"/>
    </location>
</feature>
<reference evidence="5" key="1">
    <citation type="journal article" date="2017" name="Biotechnol. Biofuels">
        <title>Evaluation of environmental bacterial communities as a factor affecting the growth of duckweed Lemna minor.</title>
        <authorList>
            <person name="Ishizawa H."/>
            <person name="Kuroda M."/>
            <person name="Morikawa M."/>
            <person name="Ike M."/>
        </authorList>
    </citation>
    <scope>NUCLEOTIDE SEQUENCE [LARGE SCALE GENOMIC DNA]</scope>
    <source>
        <strain evidence="5">M6</strain>
    </source>
</reference>
<reference evidence="5" key="2">
    <citation type="journal article" date="2017" name="Plant Physiol. Biochem.">
        <title>Differential oxidative and antioxidative response of duckweed Lemna minor toward plant growth promoting/inhibiting bacteria.</title>
        <authorList>
            <person name="Ishizawa H."/>
            <person name="Kuroda M."/>
            <person name="Morikawa M."/>
            <person name="Ike M."/>
        </authorList>
    </citation>
    <scope>NUCLEOTIDE SEQUENCE [LARGE SCALE GENOMIC DNA]</scope>
    <source>
        <strain evidence="5">M6</strain>
    </source>
</reference>
<organism evidence="4 5">
    <name type="scientific">Asticcacaulis excentricus</name>
    <dbReference type="NCBI Taxonomy" id="78587"/>
    <lineage>
        <taxon>Bacteria</taxon>
        <taxon>Pseudomonadati</taxon>
        <taxon>Pseudomonadota</taxon>
        <taxon>Alphaproteobacteria</taxon>
        <taxon>Caulobacterales</taxon>
        <taxon>Caulobacteraceae</taxon>
        <taxon>Asticcacaulis</taxon>
    </lineage>
</organism>
<gene>
    <name evidence="4" type="ORF">EM6_1677</name>
</gene>
<dbReference type="RefSeq" id="WP_126421905.1">
    <property type="nucleotide sequence ID" value="NZ_AP018827.1"/>
</dbReference>
<name>A0A3G9G179_9CAUL</name>
<feature type="transmembrane region" description="Helical" evidence="2">
    <location>
        <begin position="100"/>
        <end position="122"/>
    </location>
</feature>
<feature type="transmembrane region" description="Helical" evidence="2">
    <location>
        <begin position="134"/>
        <end position="155"/>
    </location>
</feature>
<dbReference type="EMBL" id="AP018827">
    <property type="protein sequence ID" value="BBF81082.1"/>
    <property type="molecule type" value="Genomic_DNA"/>
</dbReference>
<evidence type="ECO:0000256" key="2">
    <source>
        <dbReference type="SAM" id="Phobius"/>
    </source>
</evidence>
<dbReference type="OrthoDB" id="7028951at2"/>
<dbReference type="PROSITE" id="PS50930">
    <property type="entry name" value="HTH_LYTTR"/>
    <property type="match status" value="1"/>
</dbReference>
<dbReference type="Proteomes" id="UP000278756">
    <property type="component" value="Chromosome 1"/>
</dbReference>
<feature type="transmembrane region" description="Helical" evidence="2">
    <location>
        <begin position="36"/>
        <end position="54"/>
    </location>
</feature>
<keyword evidence="2" id="KW-1133">Transmembrane helix</keyword>
<sequence length="285" mass="31888">MREQKALLRETTGSTVHASPNAKPGWSETVSGVGRILIASLGMALFLSLINAFNTGQIPFVMRFLYWAALMLAGSLVAVGVDRFGMKVIRHRLRLEGRPWLYGVVLTVLLTPSISLAVWAITPLFGHMRWDIALYPRFFVPVGVISAAMTTLNVLSNREPQQSHAFTTPPPTEPASQTDPARVAFRERLPFKHQKADIYALSAEDHYLRVHTSAGSTLILMRLYDAIRELEGIEGSQTHRSWWVARDAIEDIRRQDGRVSLTLRGDIEAPVSRSYQKVLKADGWI</sequence>
<evidence type="ECO:0000313" key="5">
    <source>
        <dbReference type="Proteomes" id="UP000278756"/>
    </source>
</evidence>
<evidence type="ECO:0000259" key="3">
    <source>
        <dbReference type="PROSITE" id="PS50930"/>
    </source>
</evidence>
<evidence type="ECO:0000313" key="4">
    <source>
        <dbReference type="EMBL" id="BBF81082.1"/>
    </source>
</evidence>
<dbReference type="AlphaFoldDB" id="A0A3G9G179"/>
<dbReference type="SMART" id="SM00850">
    <property type="entry name" value="LytTR"/>
    <property type="match status" value="1"/>
</dbReference>
<feature type="region of interest" description="Disordered" evidence="1">
    <location>
        <begin position="160"/>
        <end position="179"/>
    </location>
</feature>
<feature type="domain" description="HTH LytTR-type" evidence="3">
    <location>
        <begin position="187"/>
        <end position="285"/>
    </location>
</feature>
<dbReference type="GO" id="GO:0003677">
    <property type="term" value="F:DNA binding"/>
    <property type="evidence" value="ECO:0007669"/>
    <property type="project" value="InterPro"/>
</dbReference>
<protein>
    <recommendedName>
        <fullName evidence="3">HTH LytTR-type domain-containing protein</fullName>
    </recommendedName>
</protein>
<keyword evidence="2" id="KW-0812">Transmembrane</keyword>
<dbReference type="Gene3D" id="2.40.50.1020">
    <property type="entry name" value="LytTr DNA-binding domain"/>
    <property type="match status" value="1"/>
</dbReference>
<keyword evidence="2" id="KW-0472">Membrane</keyword>
<feature type="region of interest" description="Disordered" evidence="1">
    <location>
        <begin position="1"/>
        <end position="23"/>
    </location>
</feature>
<dbReference type="InterPro" id="IPR007492">
    <property type="entry name" value="LytTR_DNA-bd_dom"/>
</dbReference>
<proteinExistence type="predicted"/>
<evidence type="ECO:0000256" key="1">
    <source>
        <dbReference type="SAM" id="MobiDB-lite"/>
    </source>
</evidence>